<feature type="region of interest" description="Disordered" evidence="1">
    <location>
        <begin position="38"/>
        <end position="60"/>
    </location>
</feature>
<name>A0ABD1G8U2_SALDI</name>
<comment type="caution">
    <text evidence="2">The sequence shown here is derived from an EMBL/GenBank/DDBJ whole genome shotgun (WGS) entry which is preliminary data.</text>
</comment>
<organism evidence="2 3">
    <name type="scientific">Salvia divinorum</name>
    <name type="common">Maria pastora</name>
    <name type="synonym">Diviner's sage</name>
    <dbReference type="NCBI Taxonomy" id="28513"/>
    <lineage>
        <taxon>Eukaryota</taxon>
        <taxon>Viridiplantae</taxon>
        <taxon>Streptophyta</taxon>
        <taxon>Embryophyta</taxon>
        <taxon>Tracheophyta</taxon>
        <taxon>Spermatophyta</taxon>
        <taxon>Magnoliopsida</taxon>
        <taxon>eudicotyledons</taxon>
        <taxon>Gunneridae</taxon>
        <taxon>Pentapetalae</taxon>
        <taxon>asterids</taxon>
        <taxon>lamiids</taxon>
        <taxon>Lamiales</taxon>
        <taxon>Lamiaceae</taxon>
        <taxon>Nepetoideae</taxon>
        <taxon>Mentheae</taxon>
        <taxon>Salviinae</taxon>
        <taxon>Salvia</taxon>
        <taxon>Salvia subgen. Calosphace</taxon>
    </lineage>
</organism>
<dbReference type="EMBL" id="JBEAFC010000009">
    <property type="protein sequence ID" value="KAL1540555.1"/>
    <property type="molecule type" value="Genomic_DNA"/>
</dbReference>
<keyword evidence="3" id="KW-1185">Reference proteome</keyword>
<accession>A0ABD1G8U2</accession>
<protein>
    <submittedName>
        <fullName evidence="2">Uncharacterized protein</fullName>
    </submittedName>
</protein>
<reference evidence="2 3" key="1">
    <citation type="submission" date="2024-06" db="EMBL/GenBank/DDBJ databases">
        <title>A chromosome level genome sequence of Diviner's sage (Salvia divinorum).</title>
        <authorList>
            <person name="Ford S.A."/>
            <person name="Ro D.-K."/>
            <person name="Ness R.W."/>
            <person name="Phillips M.A."/>
        </authorList>
    </citation>
    <scope>NUCLEOTIDE SEQUENCE [LARGE SCALE GENOMIC DNA]</scope>
    <source>
        <strain evidence="2">SAF-2024a</strain>
        <tissue evidence="2">Leaf</tissue>
    </source>
</reference>
<dbReference type="AlphaFoldDB" id="A0ABD1G8U2"/>
<evidence type="ECO:0000256" key="1">
    <source>
        <dbReference type="SAM" id="MobiDB-lite"/>
    </source>
</evidence>
<feature type="compositionally biased region" description="Basic residues" evidence="1">
    <location>
        <begin position="40"/>
        <end position="59"/>
    </location>
</feature>
<gene>
    <name evidence="2" type="ORF">AAHA92_24893</name>
</gene>
<evidence type="ECO:0000313" key="2">
    <source>
        <dbReference type="EMBL" id="KAL1540555.1"/>
    </source>
</evidence>
<sequence length="116" mass="13037">MVRRETKGLSSEDEEDDETQICCAMKWPFPSLVVTTVGRPQHHRPKSNLRAKASTKSKIKGSESMKFMASRFKKCSFEGDGKVENPGSMASIVIYKSKVPAGKKQRLQKYLSHTTD</sequence>
<dbReference type="Proteomes" id="UP001567538">
    <property type="component" value="Unassembled WGS sequence"/>
</dbReference>
<proteinExistence type="predicted"/>
<evidence type="ECO:0000313" key="3">
    <source>
        <dbReference type="Proteomes" id="UP001567538"/>
    </source>
</evidence>